<accession>A0A285N1I9</accession>
<name>A0A285N1I9_9BACI</name>
<dbReference type="InterPro" id="IPR029062">
    <property type="entry name" value="Class_I_gatase-like"/>
</dbReference>
<dbReference type="RefSeq" id="WP_097038355.1">
    <property type="nucleotide sequence ID" value="NZ_OBEK01000001.1"/>
</dbReference>
<dbReference type="Proteomes" id="UP000219356">
    <property type="component" value="Unassembled WGS sequence"/>
</dbReference>
<dbReference type="OrthoDB" id="9801679at2"/>
<evidence type="ECO:0000256" key="1">
    <source>
        <dbReference type="SAM" id="MobiDB-lite"/>
    </source>
</evidence>
<feature type="region of interest" description="Disordered" evidence="1">
    <location>
        <begin position="723"/>
        <end position="766"/>
    </location>
</feature>
<dbReference type="PANTHER" id="PTHR12969:SF7">
    <property type="entry name" value="INTRAFLAGELLAR TRANSPORT PROTEIN 52 HOMOLOG"/>
    <property type="match status" value="1"/>
</dbReference>
<organism evidence="2 3">
    <name type="scientific">Terribacillus aidingensis</name>
    <dbReference type="NCBI Taxonomy" id="586416"/>
    <lineage>
        <taxon>Bacteria</taxon>
        <taxon>Bacillati</taxon>
        <taxon>Bacillota</taxon>
        <taxon>Bacilli</taxon>
        <taxon>Bacillales</taxon>
        <taxon>Bacillaceae</taxon>
        <taxon>Terribacillus</taxon>
    </lineage>
</organism>
<gene>
    <name evidence="2" type="ORF">SAMN05421503_0162</name>
</gene>
<dbReference type="CDD" id="cd04486">
    <property type="entry name" value="YhcR_OBF_like"/>
    <property type="match status" value="1"/>
</dbReference>
<feature type="compositionally biased region" description="Basic and acidic residues" evidence="1">
    <location>
        <begin position="739"/>
        <end position="766"/>
    </location>
</feature>
<dbReference type="PANTHER" id="PTHR12969">
    <property type="entry name" value="NGD5/OSM-6/IFT52"/>
    <property type="match status" value="1"/>
</dbReference>
<dbReference type="SUPFAM" id="SSF52317">
    <property type="entry name" value="Class I glutamine amidotransferase-like"/>
    <property type="match status" value="1"/>
</dbReference>
<proteinExistence type="predicted"/>
<evidence type="ECO:0000313" key="3">
    <source>
        <dbReference type="Proteomes" id="UP000219356"/>
    </source>
</evidence>
<keyword evidence="3" id="KW-1185">Reference proteome</keyword>
<reference evidence="3" key="1">
    <citation type="submission" date="2017-09" db="EMBL/GenBank/DDBJ databases">
        <authorList>
            <person name="Varghese N."/>
            <person name="Submissions S."/>
        </authorList>
    </citation>
    <scope>NUCLEOTIDE SEQUENCE [LARGE SCALE GENOMIC DNA]</scope>
    <source>
        <strain evidence="3">CGMCC 1.8913</strain>
    </source>
</reference>
<evidence type="ECO:0000313" key="2">
    <source>
        <dbReference type="EMBL" id="SNZ02647.1"/>
    </source>
</evidence>
<sequence>MKKAMDWKGLILAVLLIPVTLFGYAQQSDAETAADPAPELQPTGEANGKKVLFDNTHGQTAGASDWVIDGAFSDFGNALAKEGYYVKELRKTSPITYSDLSAYDVFVIPEPNIPFKASEQDAMLRYTQEGGSIFFIGDHYNADRNYNRWDSGEIFNGYRRGAFDDPAKGMTADEANSDRMQGVESSDWLGDNFGIRFRFNAVGDIESGQTVVSPADSFGITEGIDVVESHAGATLTILDPTKAKGLIYFPENIPAWPNAVDQGVYAGGGIDEGAFAAISKVEQGKAAFIGDSSPVEDATPKYLREDSGSTKRTYDGFTGEGNNGQYLLNVMNWLSEKETYASFEETSITLSEETPLLETAEINENPELTTETEAEPWRNPPTGYRWYDPSTFAAGSYGSDEVASNPTYDVVTPATLPTQQEFTVRLVVENLQPGETLTDLQLGAYMPGGQQIGKFNTTGTWPSSYGYSSRFSVTADATGRATIEVPAQLNPATADGTANLRVRQDGDNVLTKSVQVGNVATEPLPGDEVKLPDTAAIQEARKAADGEIVTVEGIVTSETGSFGGKGFYMQDDSAGIYVFQDSESFQPGDRIQITGVKTTYNDEVELTDIIQSEVIGQADIPAPKLVSAIDETNQGQLVKLTEVTVTNVEEVNTYGTFEFDAKSADGNVTRVRVDNRIGLDYSTFVSQFQEGDTVNITGVSSIFNGTYQLKPVAPDNITEFVQAEEPAEEQPVPAPCKTDNGKHKGADKGKGKGKGKGHDKSWKCAA</sequence>
<dbReference type="AlphaFoldDB" id="A0A285N1I9"/>
<dbReference type="EMBL" id="OBEK01000001">
    <property type="protein sequence ID" value="SNZ02647.1"/>
    <property type="molecule type" value="Genomic_DNA"/>
</dbReference>
<dbReference type="InterPro" id="IPR039975">
    <property type="entry name" value="IFT52"/>
</dbReference>
<evidence type="ECO:0008006" key="4">
    <source>
        <dbReference type="Google" id="ProtNLM"/>
    </source>
</evidence>
<protein>
    <recommendedName>
        <fullName evidence="4">DNA/RNA endonuclease YhcR, contains UshA esterase domain</fullName>
    </recommendedName>
</protein>